<name>A0A7C5L5Y0_AQUAO</name>
<dbReference type="Pfam" id="PF05430">
    <property type="entry name" value="Methyltransf_30"/>
    <property type="match status" value="1"/>
</dbReference>
<dbReference type="EMBL" id="DRNB01000011">
    <property type="protein sequence ID" value="HHJ63366.1"/>
    <property type="molecule type" value="Genomic_DNA"/>
</dbReference>
<dbReference type="Gene3D" id="1.20.120.1180">
    <property type="match status" value="1"/>
</dbReference>
<dbReference type="PANTHER" id="PTHR39963">
    <property type="entry name" value="SLL0983 PROTEIN"/>
    <property type="match status" value="1"/>
</dbReference>
<dbReference type="SUPFAM" id="SSF53335">
    <property type="entry name" value="S-adenosyl-L-methionine-dependent methyltransferases"/>
    <property type="match status" value="1"/>
</dbReference>
<comment type="caution">
    <text evidence="2">The sequence shown here is derived from an EMBL/GenBank/DDBJ whole genome shotgun (WGS) entry which is preliminary data.</text>
</comment>
<dbReference type="InterPro" id="IPR008471">
    <property type="entry name" value="MnmC-like_methylTransf"/>
</dbReference>
<protein>
    <recommendedName>
        <fullName evidence="1">MnmC-like methyltransferase domain-containing protein</fullName>
    </recommendedName>
</protein>
<organism evidence="2">
    <name type="scientific">Aquifex aeolicus</name>
    <dbReference type="NCBI Taxonomy" id="63363"/>
    <lineage>
        <taxon>Bacteria</taxon>
        <taxon>Pseudomonadati</taxon>
        <taxon>Aquificota</taxon>
        <taxon>Aquificia</taxon>
        <taxon>Aquificales</taxon>
        <taxon>Aquificaceae</taxon>
        <taxon>Aquifex</taxon>
    </lineage>
</organism>
<dbReference type="Proteomes" id="UP000885792">
    <property type="component" value="Unassembled WGS sequence"/>
</dbReference>
<evidence type="ECO:0000313" key="2">
    <source>
        <dbReference type="EMBL" id="HHJ63366.1"/>
    </source>
</evidence>
<sequence length="273" mass="30539">MLRTADGSLTLLSGAFGEPYHSVSAGAVRECLHKFLAPSGLLNRKGRVRILDVGFGLGYNVAVAFYHLRKRDPSLEIEVVSLERELPARIPVLPEPYREAHRKVLSLLPSGEREGFRIHLLMGDARQSVSSVRGFKAHAVFHDPFSPYRNPELWTLEFLRKVREAMDPSGVWVSYTSSLPVRRALLDLGFRVGGSAPLGRKRSGTVATLRGDPPPLSVGEKVRLRKSPYSVPFRDPDLREDPLRILIEYRVSVLLREKEVSSEGEREPPPQSS</sequence>
<accession>A0A7C5L5Y0</accession>
<proteinExistence type="predicted"/>
<dbReference type="PANTHER" id="PTHR39963:SF1">
    <property type="entry name" value="MNMC-LIKE METHYLTRANSFERASE DOMAIN-CONTAINING PROTEIN"/>
    <property type="match status" value="1"/>
</dbReference>
<feature type="domain" description="MnmC-like methyltransferase" evidence="1">
    <location>
        <begin position="113"/>
        <end position="209"/>
    </location>
</feature>
<dbReference type="InterPro" id="IPR029063">
    <property type="entry name" value="SAM-dependent_MTases_sf"/>
</dbReference>
<reference evidence="2" key="1">
    <citation type="journal article" date="2020" name="mSystems">
        <title>Genome- and Community-Level Interaction Insights into Carbon Utilization and Element Cycling Functions of Hydrothermarchaeota in Hydrothermal Sediment.</title>
        <authorList>
            <person name="Zhou Z."/>
            <person name="Liu Y."/>
            <person name="Xu W."/>
            <person name="Pan J."/>
            <person name="Luo Z.H."/>
            <person name="Li M."/>
        </authorList>
    </citation>
    <scope>NUCLEOTIDE SEQUENCE [LARGE SCALE GENOMIC DNA]</scope>
    <source>
        <strain evidence="2">HyVt-501</strain>
    </source>
</reference>
<gene>
    <name evidence="2" type="ORF">ENJ61_00505</name>
</gene>
<dbReference type="Gene3D" id="3.40.50.150">
    <property type="entry name" value="Vaccinia Virus protein VP39"/>
    <property type="match status" value="1"/>
</dbReference>
<dbReference type="GO" id="GO:0016645">
    <property type="term" value="F:oxidoreductase activity, acting on the CH-NH group of donors"/>
    <property type="evidence" value="ECO:0007669"/>
    <property type="project" value="InterPro"/>
</dbReference>
<evidence type="ECO:0000259" key="1">
    <source>
        <dbReference type="Pfam" id="PF05430"/>
    </source>
</evidence>
<dbReference type="AlphaFoldDB" id="A0A7C5L5Y0"/>